<feature type="non-terminal residue" evidence="9">
    <location>
        <position position="296"/>
    </location>
</feature>
<feature type="transmembrane region" description="Helical" evidence="8">
    <location>
        <begin position="143"/>
        <end position="166"/>
    </location>
</feature>
<evidence type="ECO:0000256" key="5">
    <source>
        <dbReference type="ARBA" id="ARBA00022970"/>
    </source>
</evidence>
<evidence type="ECO:0000256" key="6">
    <source>
        <dbReference type="ARBA" id="ARBA00022989"/>
    </source>
</evidence>
<feature type="transmembrane region" description="Helical" evidence="8">
    <location>
        <begin position="115"/>
        <end position="137"/>
    </location>
</feature>
<organism evidence="9 10">
    <name type="scientific">Symbiodinium natans</name>
    <dbReference type="NCBI Taxonomy" id="878477"/>
    <lineage>
        <taxon>Eukaryota</taxon>
        <taxon>Sar</taxon>
        <taxon>Alveolata</taxon>
        <taxon>Dinophyceae</taxon>
        <taxon>Suessiales</taxon>
        <taxon>Symbiodiniaceae</taxon>
        <taxon>Symbiodinium</taxon>
    </lineage>
</organism>
<feature type="transmembrane region" description="Helical" evidence="8">
    <location>
        <begin position="89"/>
        <end position="108"/>
    </location>
</feature>
<keyword evidence="4 8" id="KW-0812">Transmembrane</keyword>
<protein>
    <submittedName>
        <fullName evidence="9">FMP42 protein</fullName>
    </submittedName>
</protein>
<keyword evidence="6 8" id="KW-1133">Transmembrane helix</keyword>
<keyword evidence="3" id="KW-0813">Transport</keyword>
<dbReference type="SUPFAM" id="SSF103473">
    <property type="entry name" value="MFS general substrate transporter"/>
    <property type="match status" value="1"/>
</dbReference>
<dbReference type="EMBL" id="CAJNDS010001779">
    <property type="protein sequence ID" value="CAE7278928.1"/>
    <property type="molecule type" value="Genomic_DNA"/>
</dbReference>
<keyword evidence="5" id="KW-0029">Amino-acid transport</keyword>
<dbReference type="Gene3D" id="1.20.1250.20">
    <property type="entry name" value="MFS general substrate transporter like domains"/>
    <property type="match status" value="1"/>
</dbReference>
<evidence type="ECO:0000256" key="3">
    <source>
        <dbReference type="ARBA" id="ARBA00022448"/>
    </source>
</evidence>
<dbReference type="Proteomes" id="UP000604046">
    <property type="component" value="Unassembled WGS sequence"/>
</dbReference>
<accession>A0A812MXW0</accession>
<evidence type="ECO:0000256" key="4">
    <source>
        <dbReference type="ARBA" id="ARBA00022692"/>
    </source>
</evidence>
<comment type="similarity">
    <text evidence="2">Belongs to the SLC43A transporter (TC 2.A.1.44) family.</text>
</comment>
<dbReference type="OrthoDB" id="330047at2759"/>
<feature type="transmembrane region" description="Helical" evidence="8">
    <location>
        <begin position="264"/>
        <end position="283"/>
    </location>
</feature>
<evidence type="ECO:0000313" key="9">
    <source>
        <dbReference type="EMBL" id="CAE7278928.1"/>
    </source>
</evidence>
<reference evidence="9" key="1">
    <citation type="submission" date="2021-02" db="EMBL/GenBank/DDBJ databases">
        <authorList>
            <person name="Dougan E. K."/>
            <person name="Rhodes N."/>
            <person name="Thang M."/>
            <person name="Chan C."/>
        </authorList>
    </citation>
    <scope>NUCLEOTIDE SEQUENCE</scope>
</reference>
<proteinExistence type="inferred from homology"/>
<comment type="caution">
    <text evidence="9">The sequence shown here is derived from an EMBL/GenBank/DDBJ whole genome shotgun (WGS) entry which is preliminary data.</text>
</comment>
<dbReference type="InterPro" id="IPR036259">
    <property type="entry name" value="MFS_trans_sf"/>
</dbReference>
<dbReference type="AlphaFoldDB" id="A0A812MXW0"/>
<feature type="transmembrane region" description="Helical" evidence="8">
    <location>
        <begin position="178"/>
        <end position="197"/>
    </location>
</feature>
<evidence type="ECO:0000256" key="8">
    <source>
        <dbReference type="SAM" id="Phobius"/>
    </source>
</evidence>
<dbReference type="PANTHER" id="PTHR20772">
    <property type="entry name" value="PROTEIN FMP42"/>
    <property type="match status" value="1"/>
</dbReference>
<gene>
    <name evidence="9" type="primary">FMP42</name>
    <name evidence="9" type="ORF">SNAT2548_LOCUS14796</name>
</gene>
<feature type="transmembrane region" description="Helical" evidence="8">
    <location>
        <begin position="224"/>
        <end position="243"/>
    </location>
</feature>
<evidence type="ECO:0000313" key="10">
    <source>
        <dbReference type="Proteomes" id="UP000604046"/>
    </source>
</evidence>
<sequence>MELRQPIAVVVTAALSCLLTGGLAFGFSALIPRLERDGAFREDCHEKHPCHAQRMHLIWVFTAGISASGLSTLPQGILIDSLGPKASGLAFGTAVAVGCALFSLGGLWEHAYITGFVLLAVGGSGVYVSALSFGNLFPRHAGFVAAIFVGCFDASMVIFQVLSLLISLGLRVSTIFRAYALLSALLAAAAGLLWPAAPVAGKNRESHEEPEGDGFWSKLQSLDFVLFAFTVIVDVLCVNFFLATVWPRLRSVAPDDAKMLNSSLAVLLPAGAILFVPLLGYLLGQLGPAAGFLALN</sequence>
<dbReference type="GO" id="GO:0006865">
    <property type="term" value="P:amino acid transport"/>
    <property type="evidence" value="ECO:0007669"/>
    <property type="project" value="UniProtKB-KW"/>
</dbReference>
<keyword evidence="10" id="KW-1185">Reference proteome</keyword>
<evidence type="ECO:0000256" key="1">
    <source>
        <dbReference type="ARBA" id="ARBA00004141"/>
    </source>
</evidence>
<dbReference type="PANTHER" id="PTHR20772:SF2">
    <property type="entry name" value="PROTEIN FMP42"/>
    <property type="match status" value="1"/>
</dbReference>
<dbReference type="GO" id="GO:0016020">
    <property type="term" value="C:membrane"/>
    <property type="evidence" value="ECO:0007669"/>
    <property type="project" value="UniProtKB-SubCell"/>
</dbReference>
<dbReference type="InterPro" id="IPR052599">
    <property type="entry name" value="SLC43A_AATransporter"/>
</dbReference>
<feature type="transmembrane region" description="Helical" evidence="8">
    <location>
        <begin position="57"/>
        <end position="77"/>
    </location>
</feature>
<comment type="subcellular location">
    <subcellularLocation>
        <location evidence="1">Membrane</location>
        <topology evidence="1">Multi-pass membrane protein</topology>
    </subcellularLocation>
</comment>
<evidence type="ECO:0000256" key="7">
    <source>
        <dbReference type="ARBA" id="ARBA00023136"/>
    </source>
</evidence>
<feature type="transmembrane region" description="Helical" evidence="8">
    <location>
        <begin position="6"/>
        <end position="31"/>
    </location>
</feature>
<evidence type="ECO:0000256" key="2">
    <source>
        <dbReference type="ARBA" id="ARBA00006595"/>
    </source>
</evidence>
<keyword evidence="7 8" id="KW-0472">Membrane</keyword>
<dbReference type="PROSITE" id="PS51257">
    <property type="entry name" value="PROKAR_LIPOPROTEIN"/>
    <property type="match status" value="1"/>
</dbReference>
<name>A0A812MXW0_9DINO</name>